<dbReference type="GO" id="GO:0071424">
    <property type="term" value="F:rRNA (cytosine-N4-)-methyltransferase activity"/>
    <property type="evidence" value="ECO:0007669"/>
    <property type="project" value="UniProtKB-UniRule"/>
</dbReference>
<keyword evidence="5 6" id="KW-0949">S-adenosyl-L-methionine</keyword>
<comment type="subcellular location">
    <subcellularLocation>
        <location evidence="6">Cytoplasm</location>
    </subcellularLocation>
</comment>
<accession>A0A518BIA0</accession>
<feature type="binding site" evidence="6">
    <location>
        <position position="117"/>
    </location>
    <ligand>
        <name>S-adenosyl-L-methionine</name>
        <dbReference type="ChEBI" id="CHEBI:59789"/>
    </ligand>
</feature>
<comment type="function">
    <text evidence="6">Specifically methylates the N4 position of cytidine in position 1402 (C1402) of 16S rRNA.</text>
</comment>
<dbReference type="NCBIfam" id="TIGR00006">
    <property type="entry name" value="16S rRNA (cytosine(1402)-N(4))-methyltransferase RsmH"/>
    <property type="match status" value="1"/>
</dbReference>
<evidence type="ECO:0000256" key="3">
    <source>
        <dbReference type="ARBA" id="ARBA00022603"/>
    </source>
</evidence>
<protein>
    <recommendedName>
        <fullName evidence="6">Ribosomal RNA small subunit methyltransferase H</fullName>
        <ecNumber evidence="6">2.1.1.199</ecNumber>
    </recommendedName>
    <alternativeName>
        <fullName evidence="6">16S rRNA m(4)C1402 methyltransferase</fullName>
    </alternativeName>
    <alternativeName>
        <fullName evidence="6">rRNA (cytosine-N(4)-)-methyltransferase RsmH</fullName>
    </alternativeName>
</protein>
<feature type="compositionally biased region" description="Basic and acidic residues" evidence="7">
    <location>
        <begin position="269"/>
        <end position="284"/>
    </location>
</feature>
<dbReference type="KEGG" id="pbap:Pla133_17770"/>
<evidence type="ECO:0000256" key="7">
    <source>
        <dbReference type="SAM" id="MobiDB-lite"/>
    </source>
</evidence>
<feature type="binding site" evidence="6">
    <location>
        <position position="110"/>
    </location>
    <ligand>
        <name>S-adenosyl-L-methionine</name>
        <dbReference type="ChEBI" id="CHEBI:59789"/>
    </ligand>
</feature>
<dbReference type="Gene3D" id="3.40.50.150">
    <property type="entry name" value="Vaccinia Virus protein VP39"/>
    <property type="match status" value="1"/>
</dbReference>
<keyword evidence="4 6" id="KW-0808">Transferase</keyword>
<feature type="binding site" evidence="6">
    <location>
        <position position="62"/>
    </location>
    <ligand>
        <name>S-adenosyl-L-methionine</name>
        <dbReference type="ChEBI" id="CHEBI:59789"/>
    </ligand>
</feature>
<dbReference type="AlphaFoldDB" id="A0A518BIA0"/>
<dbReference type="GO" id="GO:0005737">
    <property type="term" value="C:cytoplasm"/>
    <property type="evidence" value="ECO:0007669"/>
    <property type="project" value="UniProtKB-SubCell"/>
</dbReference>
<dbReference type="GO" id="GO:0070475">
    <property type="term" value="P:rRNA base methylation"/>
    <property type="evidence" value="ECO:0007669"/>
    <property type="project" value="UniProtKB-UniRule"/>
</dbReference>
<dbReference type="EMBL" id="CP036287">
    <property type="protein sequence ID" value="QDU66701.1"/>
    <property type="molecule type" value="Genomic_DNA"/>
</dbReference>
<comment type="catalytic activity">
    <reaction evidence="6">
        <text>cytidine(1402) in 16S rRNA + S-adenosyl-L-methionine = N(4)-methylcytidine(1402) in 16S rRNA + S-adenosyl-L-homocysteine + H(+)</text>
        <dbReference type="Rhea" id="RHEA:42928"/>
        <dbReference type="Rhea" id="RHEA-COMP:10286"/>
        <dbReference type="Rhea" id="RHEA-COMP:10287"/>
        <dbReference type="ChEBI" id="CHEBI:15378"/>
        <dbReference type="ChEBI" id="CHEBI:57856"/>
        <dbReference type="ChEBI" id="CHEBI:59789"/>
        <dbReference type="ChEBI" id="CHEBI:74506"/>
        <dbReference type="ChEBI" id="CHEBI:82748"/>
        <dbReference type="EC" id="2.1.1.199"/>
    </reaction>
</comment>
<evidence type="ECO:0000313" key="9">
    <source>
        <dbReference type="Proteomes" id="UP000316921"/>
    </source>
</evidence>
<dbReference type="PROSITE" id="PS51257">
    <property type="entry name" value="PROKAR_LIPOPROTEIN"/>
    <property type="match status" value="1"/>
</dbReference>
<name>A0A518BIA0_9BACT</name>
<dbReference type="SUPFAM" id="SSF81799">
    <property type="entry name" value="Putative methyltransferase TM0872, insert domain"/>
    <property type="match status" value="1"/>
</dbReference>
<feature type="binding site" evidence="6">
    <location>
        <position position="89"/>
    </location>
    <ligand>
        <name>S-adenosyl-L-methionine</name>
        <dbReference type="ChEBI" id="CHEBI:59789"/>
    </ligand>
</feature>
<organism evidence="8 9">
    <name type="scientific">Engelhardtia mirabilis</name>
    <dbReference type="NCBI Taxonomy" id="2528011"/>
    <lineage>
        <taxon>Bacteria</taxon>
        <taxon>Pseudomonadati</taxon>
        <taxon>Planctomycetota</taxon>
        <taxon>Planctomycetia</taxon>
        <taxon>Planctomycetia incertae sedis</taxon>
        <taxon>Engelhardtia</taxon>
    </lineage>
</organism>
<reference evidence="8 9" key="1">
    <citation type="submission" date="2019-02" db="EMBL/GenBank/DDBJ databases">
        <title>Deep-cultivation of Planctomycetes and their phenomic and genomic characterization uncovers novel biology.</title>
        <authorList>
            <person name="Wiegand S."/>
            <person name="Jogler M."/>
            <person name="Boedeker C."/>
            <person name="Pinto D."/>
            <person name="Vollmers J."/>
            <person name="Rivas-Marin E."/>
            <person name="Kohn T."/>
            <person name="Peeters S.H."/>
            <person name="Heuer A."/>
            <person name="Rast P."/>
            <person name="Oberbeckmann S."/>
            <person name="Bunk B."/>
            <person name="Jeske O."/>
            <person name="Meyerdierks A."/>
            <person name="Storesund J.E."/>
            <person name="Kallscheuer N."/>
            <person name="Luecker S."/>
            <person name="Lage O.M."/>
            <person name="Pohl T."/>
            <person name="Merkel B.J."/>
            <person name="Hornburger P."/>
            <person name="Mueller R.-W."/>
            <person name="Bruemmer F."/>
            <person name="Labrenz M."/>
            <person name="Spormann A.M."/>
            <person name="Op den Camp H."/>
            <person name="Overmann J."/>
            <person name="Amann R."/>
            <person name="Jetten M.S.M."/>
            <person name="Mascher T."/>
            <person name="Medema M.H."/>
            <person name="Devos D.P."/>
            <person name="Kaster A.-K."/>
            <person name="Ovreas L."/>
            <person name="Rohde M."/>
            <person name="Galperin M.Y."/>
            <person name="Jogler C."/>
        </authorList>
    </citation>
    <scope>NUCLEOTIDE SEQUENCE [LARGE SCALE GENOMIC DNA]</scope>
    <source>
        <strain evidence="8 9">Pla133</strain>
    </source>
</reference>
<proteinExistence type="inferred from homology"/>
<evidence type="ECO:0000256" key="5">
    <source>
        <dbReference type="ARBA" id="ARBA00022691"/>
    </source>
</evidence>
<comment type="similarity">
    <text evidence="1 6">Belongs to the methyltransferase superfamily. RsmH family.</text>
</comment>
<gene>
    <name evidence="6 8" type="primary">rsmH</name>
    <name evidence="8" type="ORF">Pla133_17770</name>
</gene>
<evidence type="ECO:0000256" key="6">
    <source>
        <dbReference type="HAMAP-Rule" id="MF_01007"/>
    </source>
</evidence>
<evidence type="ECO:0000313" key="8">
    <source>
        <dbReference type="EMBL" id="QDU66701.1"/>
    </source>
</evidence>
<dbReference type="PIRSF" id="PIRSF004486">
    <property type="entry name" value="MraW"/>
    <property type="match status" value="1"/>
</dbReference>
<dbReference type="Proteomes" id="UP000316921">
    <property type="component" value="Chromosome"/>
</dbReference>
<dbReference type="InterPro" id="IPR023397">
    <property type="entry name" value="SAM-dep_MeTrfase_MraW_recog"/>
</dbReference>
<feature type="compositionally biased region" description="Basic and acidic residues" evidence="7">
    <location>
        <begin position="300"/>
        <end position="312"/>
    </location>
</feature>
<dbReference type="Gene3D" id="1.10.150.170">
    <property type="entry name" value="Putative methyltransferase TM0872, insert domain"/>
    <property type="match status" value="1"/>
</dbReference>
<keyword evidence="2 6" id="KW-0698">rRNA processing</keyword>
<evidence type="ECO:0000256" key="4">
    <source>
        <dbReference type="ARBA" id="ARBA00022679"/>
    </source>
</evidence>
<dbReference type="EC" id="2.1.1.199" evidence="6"/>
<dbReference type="InterPro" id="IPR002903">
    <property type="entry name" value="RsmH"/>
</dbReference>
<keyword evidence="6" id="KW-0963">Cytoplasm</keyword>
<dbReference type="Pfam" id="PF01795">
    <property type="entry name" value="Methyltransf_5"/>
    <property type="match status" value="1"/>
</dbReference>
<dbReference type="HAMAP" id="MF_01007">
    <property type="entry name" value="16SrRNA_methyltr_H"/>
    <property type="match status" value="1"/>
</dbReference>
<feature type="region of interest" description="Disordered" evidence="7">
    <location>
        <begin position="269"/>
        <end position="312"/>
    </location>
</feature>
<evidence type="ECO:0000256" key="1">
    <source>
        <dbReference type="ARBA" id="ARBA00010396"/>
    </source>
</evidence>
<dbReference type="PANTHER" id="PTHR11265:SF0">
    <property type="entry name" value="12S RRNA N4-METHYLCYTIDINE METHYLTRANSFERASE"/>
    <property type="match status" value="1"/>
</dbReference>
<sequence>MIAVAERQPVHSPVLVAPILAACERVLGTDPRGWFADATVGAGGHLTAALERFEGLCGVGFDWDPDSLAEARANLEPFGDRVRLARSAFAELESGLAATEVERPLAVLADLGVCSLHFDRPERGFSALKDGPLDMRMSPDVELTAAEIVNSWSEERLADLFFIEGGERRSRRAAAAVVEARRRVPFQRTMALAETVERALGPGGKVHAATRVFQALRRAVNDEGGQLEHGLAAAERALAPGGLLAIISFHSGEDGVVKRFLAAAAKAGRFESDGNKPVGPERSEALANPRSRSARLRTARRTDVPAPAEERP</sequence>
<dbReference type="PANTHER" id="PTHR11265">
    <property type="entry name" value="S-ADENOSYL-METHYLTRANSFERASE MRAW"/>
    <property type="match status" value="1"/>
</dbReference>
<keyword evidence="9" id="KW-1185">Reference proteome</keyword>
<dbReference type="SUPFAM" id="SSF53335">
    <property type="entry name" value="S-adenosyl-L-methionine-dependent methyltransferases"/>
    <property type="match status" value="1"/>
</dbReference>
<keyword evidence="3 6" id="KW-0489">Methyltransferase</keyword>
<dbReference type="InterPro" id="IPR029063">
    <property type="entry name" value="SAM-dependent_MTases_sf"/>
</dbReference>
<evidence type="ECO:0000256" key="2">
    <source>
        <dbReference type="ARBA" id="ARBA00022552"/>
    </source>
</evidence>
<feature type="binding site" evidence="6">
    <location>
        <begin position="43"/>
        <end position="45"/>
    </location>
    <ligand>
        <name>S-adenosyl-L-methionine</name>
        <dbReference type="ChEBI" id="CHEBI:59789"/>
    </ligand>
</feature>